<dbReference type="EMBL" id="CU633750">
    <property type="protein sequence ID" value="CAP63548.1"/>
    <property type="molecule type" value="Genomic_DNA"/>
</dbReference>
<dbReference type="Proteomes" id="UP000001692">
    <property type="component" value="Chromosome 2"/>
</dbReference>
<sequence>MPLSGRSKETEMADTGKAELAHGALSGLRVVDASRVLAGPFCGQILGDHGADVIKIEAPEGDECRGFGPPFVDGASAYFRAVNRNKRSMILDMNGEADRETFWQLLETADVLIENFKASTLRTWGIDSPSRMTERFPRLIHCRITGFGDDGPLGQLPGYDAAVQAMAGLISINGEPEGNPVRLGVPVVDLTTGMNAAMAVLLALNARHQTGRGQLADVSLYDSAVSVAHPFLTNFLASGVTPKPTGNSHPNIVPYDIFQTATCPLFVAVANDRLFGKLCQALGAGHLPDDERFATNRQRVAHRDALTAELSRAFAAVDGESFGKALLAQNVPAAPILSIADVAAAPHTLHRQMVVRQGDYIGPGVPVKLSVTPASIRSGPPALGSLKEVAGAATAVWKK</sequence>
<dbReference type="HOGENOM" id="CLU_033975_0_0_4"/>
<dbReference type="InterPro" id="IPR003673">
    <property type="entry name" value="CoA-Trfase_fam_III"/>
</dbReference>
<dbReference type="PANTHER" id="PTHR48207:SF3">
    <property type="entry name" value="SUCCINATE--HYDROXYMETHYLGLUTARATE COA-TRANSFERASE"/>
    <property type="match status" value="1"/>
</dbReference>
<dbReference type="eggNOG" id="COG1804">
    <property type="taxonomic scope" value="Bacteria"/>
</dbReference>
<evidence type="ECO:0000313" key="2">
    <source>
        <dbReference type="EMBL" id="CAP63548.1"/>
    </source>
</evidence>
<organism evidence="2 3">
    <name type="scientific">Cupriavidus taiwanensis (strain DSM 17343 / BCRC 17206 / CCUG 44338 / CIP 107171 / LMG 19424 / R1)</name>
    <name type="common">Ralstonia taiwanensis (strain LMG 19424)</name>
    <dbReference type="NCBI Taxonomy" id="977880"/>
    <lineage>
        <taxon>Bacteria</taxon>
        <taxon>Pseudomonadati</taxon>
        <taxon>Pseudomonadota</taxon>
        <taxon>Betaproteobacteria</taxon>
        <taxon>Burkholderiales</taxon>
        <taxon>Burkholderiaceae</taxon>
        <taxon>Cupriavidus</taxon>
    </lineage>
</organism>
<dbReference type="KEGG" id="cti:RALTA_B0352"/>
<dbReference type="InterPro" id="IPR023606">
    <property type="entry name" value="CoA-Trfase_III_dom_1_sf"/>
</dbReference>
<proteinExistence type="predicted"/>
<dbReference type="SUPFAM" id="SSF89796">
    <property type="entry name" value="CoA-transferase family III (CaiB/BaiF)"/>
    <property type="match status" value="1"/>
</dbReference>
<dbReference type="PANTHER" id="PTHR48207">
    <property type="entry name" value="SUCCINATE--HYDROXYMETHYLGLUTARATE COA-TRANSFERASE"/>
    <property type="match status" value="1"/>
</dbReference>
<dbReference type="BioCyc" id="CTAI977880:RALTA_RS17460-MONOMER"/>
<dbReference type="Gene3D" id="3.30.1540.10">
    <property type="entry name" value="formyl-coa transferase, domain 3"/>
    <property type="match status" value="1"/>
</dbReference>
<protein>
    <submittedName>
        <fullName evidence="2">Acyl-CoA transferases/carnitine dehydratase</fullName>
    </submittedName>
</protein>
<dbReference type="Gene3D" id="3.40.50.10540">
    <property type="entry name" value="Crotonobetainyl-coa:carnitine coa-transferase, domain 1"/>
    <property type="match status" value="1"/>
</dbReference>
<dbReference type="AlphaFoldDB" id="B2AIE9"/>
<accession>B2AIE9</accession>
<dbReference type="GO" id="GO:0008410">
    <property type="term" value="F:CoA-transferase activity"/>
    <property type="evidence" value="ECO:0007669"/>
    <property type="project" value="TreeGrafter"/>
</dbReference>
<dbReference type="InterPro" id="IPR044855">
    <property type="entry name" value="CoA-Trfase_III_dom3_sf"/>
</dbReference>
<evidence type="ECO:0000256" key="1">
    <source>
        <dbReference type="ARBA" id="ARBA00022679"/>
    </source>
</evidence>
<gene>
    <name evidence="2" type="ordered locus">RALTA_B0352</name>
</gene>
<dbReference type="InterPro" id="IPR050483">
    <property type="entry name" value="CoA-transferase_III_domain"/>
</dbReference>
<evidence type="ECO:0000313" key="3">
    <source>
        <dbReference type="Proteomes" id="UP000001692"/>
    </source>
</evidence>
<name>B2AIE9_CUPTR</name>
<keyword evidence="1 2" id="KW-0808">Transferase</keyword>
<reference evidence="2 3" key="1">
    <citation type="journal article" date="2008" name="Genome Res.">
        <title>Genome sequence of the beta-rhizobium Cupriavidus taiwanensis and comparative genomics of rhizobia.</title>
        <authorList>
            <person name="Amadou C."/>
            <person name="Pascal G."/>
            <person name="Mangenot S."/>
            <person name="Glew M."/>
            <person name="Bontemps C."/>
            <person name="Capela D."/>
            <person name="Carrere S."/>
            <person name="Cruveiller S."/>
            <person name="Dossat C."/>
            <person name="Lajus A."/>
            <person name="Marchetti M."/>
            <person name="Poinsot V."/>
            <person name="Rouy Z."/>
            <person name="Servin B."/>
            <person name="Saad M."/>
            <person name="Schenowitz C."/>
            <person name="Barbe V."/>
            <person name="Batut J."/>
            <person name="Medigue C."/>
            <person name="Masson-Boivin C."/>
        </authorList>
    </citation>
    <scope>NUCLEOTIDE SEQUENCE [LARGE SCALE GENOMIC DNA]</scope>
    <source>
        <strain evidence="3">DSM 17343 / BCRC 17206 / CCUG 44338 / CIP 107171 / LMG 19424 / R1</strain>
    </source>
</reference>
<keyword evidence="3" id="KW-1185">Reference proteome</keyword>
<dbReference type="Pfam" id="PF02515">
    <property type="entry name" value="CoA_transf_3"/>
    <property type="match status" value="1"/>
</dbReference>